<keyword evidence="3" id="KW-1185">Reference proteome</keyword>
<dbReference type="AlphaFoldDB" id="A0A2I2FUU6"/>
<dbReference type="VEuPathDB" id="FungiDB:P170DRAFT_286111"/>
<proteinExistence type="predicted"/>
<evidence type="ECO:0000313" key="3">
    <source>
        <dbReference type="Proteomes" id="UP000234275"/>
    </source>
</evidence>
<feature type="region of interest" description="Disordered" evidence="1">
    <location>
        <begin position="28"/>
        <end position="52"/>
    </location>
</feature>
<gene>
    <name evidence="2" type="ORF">P170DRAFT_286111</name>
</gene>
<protein>
    <submittedName>
        <fullName evidence="2">Uncharacterized protein</fullName>
    </submittedName>
</protein>
<accession>A0A2I2FUU6</accession>
<dbReference type="GeneID" id="36550904"/>
<name>A0A2I2FUU6_9EURO</name>
<feature type="compositionally biased region" description="Basic and acidic residues" evidence="1">
    <location>
        <begin position="28"/>
        <end position="40"/>
    </location>
</feature>
<evidence type="ECO:0000256" key="1">
    <source>
        <dbReference type="SAM" id="MobiDB-lite"/>
    </source>
</evidence>
<comment type="caution">
    <text evidence="2">The sequence shown here is derived from an EMBL/GenBank/DDBJ whole genome shotgun (WGS) entry which is preliminary data.</text>
</comment>
<sequence>MNRHDKSFVFMYKTYIIKCRLPILAPRRYSDPDHQTEKPAQHSPRAQLTETKGKKAKMLAHFFIPNKPPRECRSPKSSSDIPSRCALPQAPGIYAHI</sequence>
<reference evidence="2 3" key="1">
    <citation type="submission" date="2016-12" db="EMBL/GenBank/DDBJ databases">
        <title>The genomes of Aspergillus section Nigri reveals drivers in fungal speciation.</title>
        <authorList>
            <consortium name="DOE Joint Genome Institute"/>
            <person name="Vesth T.C."/>
            <person name="Nybo J."/>
            <person name="Theobald S."/>
            <person name="Brandl J."/>
            <person name="Frisvad J.C."/>
            <person name="Nielsen K.F."/>
            <person name="Lyhne E.K."/>
            <person name="Kogle M.E."/>
            <person name="Kuo A."/>
            <person name="Riley R."/>
            <person name="Clum A."/>
            <person name="Nolan M."/>
            <person name="Lipzen A."/>
            <person name="Salamov A."/>
            <person name="Henrissat B."/>
            <person name="Wiebenga A."/>
            <person name="De Vries R.P."/>
            <person name="Grigoriev I.V."/>
            <person name="Mortensen U.H."/>
            <person name="Andersen M.R."/>
            <person name="Baker S.E."/>
        </authorList>
    </citation>
    <scope>NUCLEOTIDE SEQUENCE [LARGE SCALE GENOMIC DNA]</scope>
    <source>
        <strain evidence="2 3">IBT 23096</strain>
    </source>
</reference>
<dbReference type="RefSeq" id="XP_024699696.1">
    <property type="nucleotide sequence ID" value="XM_024843205.1"/>
</dbReference>
<evidence type="ECO:0000313" key="2">
    <source>
        <dbReference type="EMBL" id="PLB44394.1"/>
    </source>
</evidence>
<organism evidence="2 3">
    <name type="scientific">Aspergillus steynii IBT 23096</name>
    <dbReference type="NCBI Taxonomy" id="1392250"/>
    <lineage>
        <taxon>Eukaryota</taxon>
        <taxon>Fungi</taxon>
        <taxon>Dikarya</taxon>
        <taxon>Ascomycota</taxon>
        <taxon>Pezizomycotina</taxon>
        <taxon>Eurotiomycetes</taxon>
        <taxon>Eurotiomycetidae</taxon>
        <taxon>Eurotiales</taxon>
        <taxon>Aspergillaceae</taxon>
        <taxon>Aspergillus</taxon>
        <taxon>Aspergillus subgen. Circumdati</taxon>
    </lineage>
</organism>
<dbReference type="Proteomes" id="UP000234275">
    <property type="component" value="Unassembled WGS sequence"/>
</dbReference>
<dbReference type="EMBL" id="MSFO01000009">
    <property type="protein sequence ID" value="PLB44394.1"/>
    <property type="molecule type" value="Genomic_DNA"/>
</dbReference>